<organism evidence="11 12">
    <name type="scientific">Solitalea canadensis (strain ATCC 29591 / DSM 3403 / JCM 21819 / LMG 8368 / NBRC 15130 / NCIMB 12057 / USAM 9D)</name>
    <name type="common">Flexibacter canadensis</name>
    <dbReference type="NCBI Taxonomy" id="929556"/>
    <lineage>
        <taxon>Bacteria</taxon>
        <taxon>Pseudomonadati</taxon>
        <taxon>Bacteroidota</taxon>
        <taxon>Sphingobacteriia</taxon>
        <taxon>Sphingobacteriales</taxon>
        <taxon>Sphingobacteriaceae</taxon>
        <taxon>Solitalea</taxon>
    </lineage>
</organism>
<evidence type="ECO:0000259" key="9">
    <source>
        <dbReference type="Pfam" id="PF01120"/>
    </source>
</evidence>
<dbReference type="Pfam" id="PF16757">
    <property type="entry name" value="Fucosidase_C"/>
    <property type="match status" value="1"/>
</dbReference>
<feature type="signal peptide" evidence="8">
    <location>
        <begin position="1"/>
        <end position="23"/>
    </location>
</feature>
<evidence type="ECO:0000256" key="7">
    <source>
        <dbReference type="PIRSR" id="PIRSR001092-1"/>
    </source>
</evidence>
<feature type="chain" id="PRO_5003614429" description="alpha-L-fucosidase" evidence="8">
    <location>
        <begin position="24"/>
        <end position="486"/>
    </location>
</feature>
<dbReference type="GO" id="GO:0006004">
    <property type="term" value="P:fucose metabolic process"/>
    <property type="evidence" value="ECO:0007669"/>
    <property type="project" value="InterPro"/>
</dbReference>
<evidence type="ECO:0000313" key="11">
    <source>
        <dbReference type="EMBL" id="AFD07787.1"/>
    </source>
</evidence>
<dbReference type="RefSeq" id="WP_014681014.1">
    <property type="nucleotide sequence ID" value="NC_017770.1"/>
</dbReference>
<evidence type="ECO:0000256" key="4">
    <source>
        <dbReference type="ARBA" id="ARBA00022729"/>
    </source>
</evidence>
<evidence type="ECO:0000259" key="10">
    <source>
        <dbReference type="Pfam" id="PF16757"/>
    </source>
</evidence>
<dbReference type="Gene3D" id="2.60.40.1180">
    <property type="entry name" value="Golgi alpha-mannosidase II"/>
    <property type="match status" value="1"/>
</dbReference>
<evidence type="ECO:0000313" key="12">
    <source>
        <dbReference type="Proteomes" id="UP000007590"/>
    </source>
</evidence>
<reference evidence="11" key="1">
    <citation type="submission" date="2012-02" db="EMBL/GenBank/DDBJ databases">
        <title>The complete genome of Solitalea canadensis DSM 3403.</title>
        <authorList>
            <consortium name="US DOE Joint Genome Institute (JGI-PGF)"/>
            <person name="Lucas S."/>
            <person name="Copeland A."/>
            <person name="Lapidus A."/>
            <person name="Glavina del Rio T."/>
            <person name="Dalin E."/>
            <person name="Tice H."/>
            <person name="Bruce D."/>
            <person name="Goodwin L."/>
            <person name="Pitluck S."/>
            <person name="Peters L."/>
            <person name="Ovchinnikova G."/>
            <person name="Lu M."/>
            <person name="Kyrpides N."/>
            <person name="Mavromatis K."/>
            <person name="Ivanova N."/>
            <person name="Brettin T."/>
            <person name="Detter J.C."/>
            <person name="Han C."/>
            <person name="Larimer F."/>
            <person name="Land M."/>
            <person name="Hauser L."/>
            <person name="Markowitz V."/>
            <person name="Cheng J.-F."/>
            <person name="Hugenholtz P."/>
            <person name="Woyke T."/>
            <person name="Wu D."/>
            <person name="Spring S."/>
            <person name="Schroeder M."/>
            <person name="Kopitz M."/>
            <person name="Brambilla E."/>
            <person name="Klenk H.-P."/>
            <person name="Eisen J.A."/>
        </authorList>
    </citation>
    <scope>NUCLEOTIDE SEQUENCE</scope>
    <source>
        <strain evidence="11">DSM 3403</strain>
    </source>
</reference>
<dbReference type="InterPro" id="IPR000933">
    <property type="entry name" value="Glyco_hydro_29"/>
</dbReference>
<evidence type="ECO:0000256" key="8">
    <source>
        <dbReference type="SAM" id="SignalP"/>
    </source>
</evidence>
<dbReference type="eggNOG" id="COG3669">
    <property type="taxonomic scope" value="Bacteria"/>
</dbReference>
<evidence type="ECO:0000256" key="3">
    <source>
        <dbReference type="ARBA" id="ARBA00012662"/>
    </source>
</evidence>
<dbReference type="InterPro" id="IPR016286">
    <property type="entry name" value="FUC_metazoa-typ"/>
</dbReference>
<dbReference type="EMBL" id="CP003349">
    <property type="protein sequence ID" value="AFD07787.1"/>
    <property type="molecule type" value="Genomic_DNA"/>
</dbReference>
<dbReference type="GO" id="GO:0004560">
    <property type="term" value="F:alpha-L-fucosidase activity"/>
    <property type="evidence" value="ECO:0007669"/>
    <property type="project" value="InterPro"/>
</dbReference>
<dbReference type="PANTHER" id="PTHR10030">
    <property type="entry name" value="ALPHA-L-FUCOSIDASE"/>
    <property type="match status" value="1"/>
</dbReference>
<dbReference type="AlphaFoldDB" id="H8KRZ9"/>
<feature type="domain" description="Alpha-L-fucosidase C-terminal" evidence="10">
    <location>
        <begin position="401"/>
        <end position="481"/>
    </location>
</feature>
<keyword evidence="12" id="KW-1185">Reference proteome</keyword>
<dbReference type="EC" id="3.2.1.51" evidence="3"/>
<comment type="similarity">
    <text evidence="2">Belongs to the glycosyl hydrolase 29 family.</text>
</comment>
<dbReference type="Gene3D" id="3.20.20.80">
    <property type="entry name" value="Glycosidases"/>
    <property type="match status" value="1"/>
</dbReference>
<name>H8KRZ9_SOLCM</name>
<dbReference type="InterPro" id="IPR031919">
    <property type="entry name" value="Fucosidase_C"/>
</dbReference>
<dbReference type="SUPFAM" id="SSF51445">
    <property type="entry name" value="(Trans)glycosidases"/>
    <property type="match status" value="1"/>
</dbReference>
<feature type="site" description="May be important for catalysis" evidence="7">
    <location>
        <position position="316"/>
    </location>
</feature>
<protein>
    <recommendedName>
        <fullName evidence="3">alpha-L-fucosidase</fullName>
        <ecNumber evidence="3">3.2.1.51</ecNumber>
    </recommendedName>
</protein>
<dbReference type="InterPro" id="IPR017853">
    <property type="entry name" value="GH"/>
</dbReference>
<evidence type="ECO:0000256" key="2">
    <source>
        <dbReference type="ARBA" id="ARBA00007951"/>
    </source>
</evidence>
<gene>
    <name evidence="11" type="ordered locus">Solca_2758</name>
</gene>
<dbReference type="PANTHER" id="PTHR10030:SF37">
    <property type="entry name" value="ALPHA-L-FUCOSIDASE-RELATED"/>
    <property type="match status" value="1"/>
</dbReference>
<evidence type="ECO:0000256" key="1">
    <source>
        <dbReference type="ARBA" id="ARBA00004071"/>
    </source>
</evidence>
<dbReference type="InterPro" id="IPR013780">
    <property type="entry name" value="Glyco_hydro_b"/>
</dbReference>
<dbReference type="HOGENOM" id="CLU_002934_0_3_10"/>
<keyword evidence="6" id="KW-0326">Glycosidase</keyword>
<dbReference type="GO" id="GO:0016139">
    <property type="term" value="P:glycoside catabolic process"/>
    <property type="evidence" value="ECO:0007669"/>
    <property type="project" value="TreeGrafter"/>
</dbReference>
<feature type="domain" description="Glycoside hydrolase family 29 N-terminal" evidence="9">
    <location>
        <begin position="24"/>
        <end position="384"/>
    </location>
</feature>
<sequence>MRSSLLKFSLVAVLAFQISGLRAQEKEFPYHWPGDSLVSKKLTQWQDWKFGIIIHWGPYSQWGVVESWSLCPEDEDWCIRRGPYAENYNEYKKAYENIRSAFNPVQFNPQKWAAAAKQAGMKYVVFTTKHHDGFCMYDSKYTDYKITDKGSVFSKNPKSNIAKEVFSAFRSQGLGIGAYFSKPDWHNENYWWPYFPPLDRNVNYDPAKYPERWKSFQQYTYNQLEELTQNYGKLDILWLDGGQVRPESSLTEETKTWLGKKRWIQDVNMPRIAEMARKNQPGILMVDRTVHGDFENYRTPEQQIPTTVPNYPWESCITLGDNWYSTGPNEKYKSVNWAIHTLIEIVAKGGNLLLGIGPDKSGDLVPEVYDRLKGIGAWMDINNEGIYATVPYSINQSAKWRFTKSKKGNQAYAFYLADEKEELMPKEIILPVLKPKSKSAIYLLGYDKPLSWKPAEEGVMIAIPAVAVTKLKGQPAWTFRVNTDSE</sequence>
<dbReference type="SMART" id="SM00812">
    <property type="entry name" value="Alpha_L_fucos"/>
    <property type="match status" value="1"/>
</dbReference>
<dbReference type="OrthoDB" id="107551at2"/>
<dbReference type="InterPro" id="IPR057739">
    <property type="entry name" value="Glyco_hydro_29_N"/>
</dbReference>
<dbReference type="Proteomes" id="UP000007590">
    <property type="component" value="Chromosome"/>
</dbReference>
<dbReference type="PIRSF" id="PIRSF001092">
    <property type="entry name" value="Alpha-L-fucosidase"/>
    <property type="match status" value="1"/>
</dbReference>
<dbReference type="STRING" id="929556.Solca_2758"/>
<evidence type="ECO:0000256" key="6">
    <source>
        <dbReference type="ARBA" id="ARBA00023295"/>
    </source>
</evidence>
<comment type="function">
    <text evidence="1">Alpha-L-fucosidase is responsible for hydrolyzing the alpha-1,6-linked fucose joined to the reducing-end N-acetylglucosamine of the carbohydrate moieties of glycoproteins.</text>
</comment>
<dbReference type="GO" id="GO:0005764">
    <property type="term" value="C:lysosome"/>
    <property type="evidence" value="ECO:0007669"/>
    <property type="project" value="TreeGrafter"/>
</dbReference>
<dbReference type="KEGG" id="scn:Solca_2758"/>
<keyword evidence="5" id="KW-0378">Hydrolase</keyword>
<evidence type="ECO:0000256" key="5">
    <source>
        <dbReference type="ARBA" id="ARBA00022801"/>
    </source>
</evidence>
<keyword evidence="4 8" id="KW-0732">Signal</keyword>
<dbReference type="Pfam" id="PF01120">
    <property type="entry name" value="Alpha_L_fucos"/>
    <property type="match status" value="1"/>
</dbReference>
<proteinExistence type="inferred from homology"/>
<accession>H8KRZ9</accession>